<comment type="caution">
    <text evidence="17">The sequence shown here is derived from an EMBL/GenBank/DDBJ whole genome shotgun (WGS) entry which is preliminary data.</text>
</comment>
<dbReference type="GO" id="GO:0045490">
    <property type="term" value="P:pectin catabolic process"/>
    <property type="evidence" value="ECO:0007669"/>
    <property type="project" value="UniProtKB-UniRule"/>
</dbReference>
<dbReference type="FunFam" id="2.160.20.10:FF:000001">
    <property type="entry name" value="Pectinesterase"/>
    <property type="match status" value="1"/>
</dbReference>
<evidence type="ECO:0000256" key="5">
    <source>
        <dbReference type="ARBA" id="ARBA00013229"/>
    </source>
</evidence>
<dbReference type="FunFam" id="1.20.140.40:FF:000001">
    <property type="entry name" value="Pectinesterase"/>
    <property type="match status" value="1"/>
</dbReference>
<comment type="subcellular location">
    <subcellularLocation>
        <location evidence="1">Secreted</location>
        <location evidence="1">Cell wall</location>
    </subcellularLocation>
</comment>
<dbReference type="GO" id="GO:0042545">
    <property type="term" value="P:cell wall modification"/>
    <property type="evidence" value="ECO:0007669"/>
    <property type="project" value="UniProtKB-UniRule"/>
</dbReference>
<feature type="active site" evidence="13">
    <location>
        <position position="422"/>
    </location>
</feature>
<dbReference type="InterPro" id="IPR000070">
    <property type="entry name" value="Pectinesterase_cat"/>
</dbReference>
<comment type="pathway">
    <text evidence="2 14">Glycan metabolism; pectin degradation; 2-dehydro-3-deoxy-D-gluconate from pectin: step 1/5.</text>
</comment>
<reference evidence="17 18" key="1">
    <citation type="submission" date="2021-09" db="EMBL/GenBank/DDBJ databases">
        <title>Genomic insights and catalytic innovation underlie evolution of tropane alkaloids biosynthesis.</title>
        <authorList>
            <person name="Wang Y.-J."/>
            <person name="Tian T."/>
            <person name="Huang J.-P."/>
            <person name="Huang S.-X."/>
        </authorList>
    </citation>
    <scope>NUCLEOTIDE SEQUENCE [LARGE SCALE GENOMIC DNA]</scope>
    <source>
        <strain evidence="17">KIB-2018</strain>
        <tissue evidence="17">Leaf</tissue>
    </source>
</reference>
<evidence type="ECO:0000256" key="1">
    <source>
        <dbReference type="ARBA" id="ARBA00004191"/>
    </source>
</evidence>
<evidence type="ECO:0000256" key="13">
    <source>
        <dbReference type="PROSITE-ProRule" id="PRU10040"/>
    </source>
</evidence>
<keyword evidence="18" id="KW-1185">Reference proteome</keyword>
<evidence type="ECO:0000256" key="11">
    <source>
        <dbReference type="ARBA" id="ARBA00047928"/>
    </source>
</evidence>
<dbReference type="EC" id="3.1.1.11" evidence="5 14"/>
<gene>
    <name evidence="17" type="ORF">K2173_004762</name>
</gene>
<keyword evidence="8 14" id="KW-0063">Aspartyl esterase</keyword>
<comment type="similarity">
    <text evidence="3">In the N-terminal section; belongs to the PMEI family.</text>
</comment>
<keyword evidence="10" id="KW-0325">Glycoprotein</keyword>
<dbReference type="GO" id="GO:0030599">
    <property type="term" value="F:pectinesterase activity"/>
    <property type="evidence" value="ECO:0007669"/>
    <property type="project" value="UniProtKB-UniRule"/>
</dbReference>
<dbReference type="CDD" id="cd15798">
    <property type="entry name" value="PMEI-like_3"/>
    <property type="match status" value="1"/>
</dbReference>
<evidence type="ECO:0000313" key="18">
    <source>
        <dbReference type="Proteomes" id="UP001159364"/>
    </source>
</evidence>
<evidence type="ECO:0000259" key="16">
    <source>
        <dbReference type="SMART" id="SM00856"/>
    </source>
</evidence>
<keyword evidence="6" id="KW-0134">Cell wall</keyword>
<keyword evidence="15" id="KW-1133">Transmembrane helix</keyword>
<feature type="domain" description="Pectinesterase inhibitor" evidence="16">
    <location>
        <begin position="60"/>
        <end position="212"/>
    </location>
</feature>
<dbReference type="PROSITE" id="PS00503">
    <property type="entry name" value="PECTINESTERASE_2"/>
    <property type="match status" value="1"/>
</dbReference>
<dbReference type="GO" id="GO:0004857">
    <property type="term" value="F:enzyme inhibitor activity"/>
    <property type="evidence" value="ECO:0007669"/>
    <property type="project" value="InterPro"/>
</dbReference>
<dbReference type="Pfam" id="PF01095">
    <property type="entry name" value="Pectinesterase"/>
    <property type="match status" value="1"/>
</dbReference>
<keyword evidence="9" id="KW-1015">Disulfide bond</keyword>
<organism evidence="17 18">
    <name type="scientific">Erythroxylum novogranatense</name>
    <dbReference type="NCBI Taxonomy" id="1862640"/>
    <lineage>
        <taxon>Eukaryota</taxon>
        <taxon>Viridiplantae</taxon>
        <taxon>Streptophyta</taxon>
        <taxon>Embryophyta</taxon>
        <taxon>Tracheophyta</taxon>
        <taxon>Spermatophyta</taxon>
        <taxon>Magnoliopsida</taxon>
        <taxon>eudicotyledons</taxon>
        <taxon>Gunneridae</taxon>
        <taxon>Pentapetalae</taxon>
        <taxon>rosids</taxon>
        <taxon>fabids</taxon>
        <taxon>Malpighiales</taxon>
        <taxon>Erythroxylaceae</taxon>
        <taxon>Erythroxylum</taxon>
    </lineage>
</organism>
<dbReference type="NCBIfam" id="TIGR01614">
    <property type="entry name" value="PME_inhib"/>
    <property type="match status" value="1"/>
</dbReference>
<dbReference type="Gene3D" id="2.160.20.10">
    <property type="entry name" value="Single-stranded right-handed beta-helix, Pectin lyase-like"/>
    <property type="match status" value="1"/>
</dbReference>
<dbReference type="SUPFAM" id="SSF101148">
    <property type="entry name" value="Plant invertase/pectin methylesterase inhibitor"/>
    <property type="match status" value="1"/>
</dbReference>
<keyword evidence="15" id="KW-0472">Membrane</keyword>
<evidence type="ECO:0000256" key="6">
    <source>
        <dbReference type="ARBA" id="ARBA00022512"/>
    </source>
</evidence>
<keyword evidence="6" id="KW-0964">Secreted</keyword>
<dbReference type="SMART" id="SM00856">
    <property type="entry name" value="PMEI"/>
    <property type="match status" value="1"/>
</dbReference>
<evidence type="ECO:0000256" key="14">
    <source>
        <dbReference type="RuleBase" id="RU000589"/>
    </source>
</evidence>
<dbReference type="InterPro" id="IPR012334">
    <property type="entry name" value="Pectin_lyas_fold"/>
</dbReference>
<evidence type="ECO:0000256" key="10">
    <source>
        <dbReference type="ARBA" id="ARBA00023180"/>
    </source>
</evidence>
<dbReference type="PANTHER" id="PTHR31707">
    <property type="entry name" value="PECTINESTERASE"/>
    <property type="match status" value="1"/>
</dbReference>
<keyword evidence="7 14" id="KW-0378">Hydrolase</keyword>
<evidence type="ECO:0000256" key="8">
    <source>
        <dbReference type="ARBA" id="ARBA00023085"/>
    </source>
</evidence>
<name>A0AAV8SKF3_9ROSI</name>
<protein>
    <recommendedName>
        <fullName evidence="5 14">Pectinesterase</fullName>
        <ecNumber evidence="5 14">3.1.1.11</ecNumber>
    </recommendedName>
</protein>
<dbReference type="EMBL" id="JAIWQS010000010">
    <property type="protein sequence ID" value="KAJ8752474.1"/>
    <property type="molecule type" value="Genomic_DNA"/>
</dbReference>
<evidence type="ECO:0000313" key="17">
    <source>
        <dbReference type="EMBL" id="KAJ8752474.1"/>
    </source>
</evidence>
<comment type="catalytic activity">
    <reaction evidence="11 14">
        <text>[(1-&gt;4)-alpha-D-galacturonosyl methyl ester](n) + n H2O = [(1-&gt;4)-alpha-D-galacturonosyl](n) + n methanol + n H(+)</text>
        <dbReference type="Rhea" id="RHEA:22380"/>
        <dbReference type="Rhea" id="RHEA-COMP:14570"/>
        <dbReference type="Rhea" id="RHEA-COMP:14573"/>
        <dbReference type="ChEBI" id="CHEBI:15377"/>
        <dbReference type="ChEBI" id="CHEBI:15378"/>
        <dbReference type="ChEBI" id="CHEBI:17790"/>
        <dbReference type="ChEBI" id="CHEBI:140522"/>
        <dbReference type="ChEBI" id="CHEBI:140523"/>
        <dbReference type="EC" id="3.1.1.11"/>
    </reaction>
</comment>
<feature type="transmembrane region" description="Helical" evidence="15">
    <location>
        <begin position="14"/>
        <end position="37"/>
    </location>
</feature>
<dbReference type="Pfam" id="PF04043">
    <property type="entry name" value="PMEI"/>
    <property type="match status" value="1"/>
</dbReference>
<dbReference type="InterPro" id="IPR006501">
    <property type="entry name" value="Pectinesterase_inhib_dom"/>
</dbReference>
<dbReference type="Proteomes" id="UP001159364">
    <property type="component" value="Linkage Group LG10"/>
</dbReference>
<evidence type="ECO:0000256" key="12">
    <source>
        <dbReference type="ARBA" id="ARBA00057335"/>
    </source>
</evidence>
<comment type="function">
    <text evidence="12">Acts in the modification of cell walls via demethylesterification of cell wall pectin.</text>
</comment>
<keyword evidence="15" id="KW-0812">Transmembrane</keyword>
<dbReference type="SUPFAM" id="SSF51126">
    <property type="entry name" value="Pectin lyase-like"/>
    <property type="match status" value="1"/>
</dbReference>
<evidence type="ECO:0000256" key="15">
    <source>
        <dbReference type="SAM" id="Phobius"/>
    </source>
</evidence>
<dbReference type="InterPro" id="IPR033131">
    <property type="entry name" value="Pectinesterase_Asp_AS"/>
</dbReference>
<dbReference type="Gene3D" id="1.20.140.40">
    <property type="entry name" value="Invertase/pectin methylesterase inhibitor family protein"/>
    <property type="match status" value="1"/>
</dbReference>
<evidence type="ECO:0000256" key="3">
    <source>
        <dbReference type="ARBA" id="ARBA00006027"/>
    </source>
</evidence>
<evidence type="ECO:0000256" key="2">
    <source>
        <dbReference type="ARBA" id="ARBA00005184"/>
    </source>
</evidence>
<proteinExistence type="inferred from homology"/>
<evidence type="ECO:0000256" key="7">
    <source>
        <dbReference type="ARBA" id="ARBA00022801"/>
    </source>
</evidence>
<evidence type="ECO:0000256" key="9">
    <source>
        <dbReference type="ARBA" id="ARBA00023157"/>
    </source>
</evidence>
<comment type="similarity">
    <text evidence="4">In the C-terminal section; belongs to the pectinesterase family.</text>
</comment>
<sequence>MSNYGDDGKKKKRIAIIGVSSFLLVAMVVAVTVGVGVNNNGKDDEDINGSSHKSTQPISASVKAIKAICQPAEYKKSCEENLKKSAGNTTDPKELIQATFEVAQNYIIKVAEKSTVMQDIEKDPRAREALQECRELMNMSMSELQHSFERIGDFDLSNLDELLADLSTWLTASLTFQETCLDGFDNTTGDAGEKMRSVMKTATQLTSIALDIVSGLSSIFDSMEISGATRRLLTTNSDDELPVLGHDDQFPEWVKFGTRRLLALSVTQIKPDLVVAKDGSGDFKTINEAIMRIGKRKNNATFVLYIKEGVYQEYVSFNHSMDNLIVIGDGGEKTRITGNRNVHDGYTTYGCPTVIVSGDNFLAMNIGVENTAGPDKHQAVALRSSGDDAIFYNCTFDGYQDTLYAHVKRQFYRDCTISGTIDFVFGAGEVAFQNCTFLVRKPMDNQQNIVTAQGRKQRRERSGFIIQNSTITAHPDLFPVRQQFKSYLGRPWKPFSRTIIMESFIDDVIQPDGWTPWSPPDTGMKTCWYTEFNNYGPGADKKARVTWNGIKNITREHAIHFTPGRFLRGDNWIKPTGVPYIPYWTRPNIN</sequence>
<dbReference type="InterPro" id="IPR035513">
    <property type="entry name" value="Invertase/methylesterase_inhib"/>
</dbReference>
<accession>A0AAV8SKF3</accession>
<evidence type="ECO:0000256" key="4">
    <source>
        <dbReference type="ARBA" id="ARBA00007786"/>
    </source>
</evidence>
<dbReference type="AlphaFoldDB" id="A0AAV8SKF3"/>
<dbReference type="InterPro" id="IPR011050">
    <property type="entry name" value="Pectin_lyase_fold/virulence"/>
</dbReference>